<evidence type="ECO:0000313" key="5">
    <source>
        <dbReference type="Proteomes" id="UP000192343"/>
    </source>
</evidence>
<dbReference type="Pfam" id="PF04055">
    <property type="entry name" value="Radical_SAM"/>
    <property type="match status" value="1"/>
</dbReference>
<keyword evidence="2" id="KW-0949">S-adenosyl-L-methionine</keyword>
<dbReference type="GO" id="GO:0051539">
    <property type="term" value="F:4 iron, 4 sulfur cluster binding"/>
    <property type="evidence" value="ECO:0007669"/>
    <property type="project" value="UniProtKB-UniRule"/>
</dbReference>
<dbReference type="GO" id="GO:0004109">
    <property type="term" value="F:coproporphyrinogen oxidase activity"/>
    <property type="evidence" value="ECO:0007669"/>
    <property type="project" value="InterPro"/>
</dbReference>
<keyword evidence="2" id="KW-0963">Cytoplasm</keyword>
<dbReference type="InterPro" id="IPR007197">
    <property type="entry name" value="rSAM"/>
</dbReference>
<evidence type="ECO:0000256" key="2">
    <source>
        <dbReference type="RuleBase" id="RU364116"/>
    </source>
</evidence>
<keyword evidence="2" id="KW-0143">Chaperone</keyword>
<dbReference type="SUPFAM" id="SSF102114">
    <property type="entry name" value="Radical SAM enzymes"/>
    <property type="match status" value="1"/>
</dbReference>
<dbReference type="Proteomes" id="UP000192343">
    <property type="component" value="Unassembled WGS sequence"/>
</dbReference>
<dbReference type="PANTHER" id="PTHR13932">
    <property type="entry name" value="COPROPORPHYRINIGEN III OXIDASE"/>
    <property type="match status" value="1"/>
</dbReference>
<reference evidence="4 5" key="1">
    <citation type="submission" date="2017-03" db="EMBL/GenBank/DDBJ databases">
        <title>Draft Genome sequence of Marispirochaeta sp. strain JC444.</title>
        <authorList>
            <person name="Shivani Y."/>
            <person name="Subhash Y."/>
            <person name="Sasikala C."/>
            <person name="Ramana C."/>
        </authorList>
    </citation>
    <scope>NUCLEOTIDE SEQUENCE [LARGE SCALE GENOMIC DNA]</scope>
    <source>
        <strain evidence="4 5">JC444</strain>
    </source>
</reference>
<dbReference type="GO" id="GO:0006779">
    <property type="term" value="P:porphyrin-containing compound biosynthetic process"/>
    <property type="evidence" value="ECO:0007669"/>
    <property type="project" value="InterPro"/>
</dbReference>
<dbReference type="InterPro" id="IPR034505">
    <property type="entry name" value="Coproporphyrinogen-III_oxidase"/>
</dbReference>
<sequence length="387" mass="43757">MASSFFLNTGMKPALYVHIPFCSAKCDYCDFFSLDCRSREDKEAFTRALVRQLSFFCDRLKIDEFPTVYIGGGTPTSLTPESLEMIFSAIARAGGKLPLEWTVEVNPESLSRDHLDLFSAYPVTRLSMGVQSIHGPSRKFLGRRGSLKSVYAAFDLLGKNWKGKLSIDLIRGLPESASLLLEEELAMLPLSGIEHISLYDLSLEEGTPLALRTGKIGARNDSLPRDIESRGFLHYEVSNYAKPGNESLHNRSYWEMEPYLGIGPGAVSLLYGNDSWMHQSVRPDLNLYLRGKPEDYTEIEYPSAVEFFIEHLFMGFRQVRGISLEKIERRFGHSLRDIIPRTLGVWADSLSIDTEAGRLALGPEAFWIQDRFFLDAWKELESLNPFA</sequence>
<dbReference type="InterPro" id="IPR004559">
    <property type="entry name" value="HemW-like"/>
</dbReference>
<keyword evidence="2" id="KW-0408">Iron</keyword>
<comment type="function">
    <text evidence="2">Probably acts as a heme chaperone, transferring heme to an unknown acceptor. Binds one molecule of heme per monomer, possibly covalently. Binds 1 [4Fe-4S] cluster. The cluster is coordinated with 3 cysteines and an exchangeable S-adenosyl-L-methionine.</text>
</comment>
<organism evidence="4 5">
    <name type="scientific">Marispirochaeta aestuarii</name>
    <dbReference type="NCBI Taxonomy" id="1963862"/>
    <lineage>
        <taxon>Bacteria</taxon>
        <taxon>Pseudomonadati</taxon>
        <taxon>Spirochaetota</taxon>
        <taxon>Spirochaetia</taxon>
        <taxon>Spirochaetales</taxon>
        <taxon>Spirochaetaceae</taxon>
        <taxon>Marispirochaeta</taxon>
    </lineage>
</organism>
<evidence type="ECO:0000313" key="4">
    <source>
        <dbReference type="EMBL" id="ORC37237.1"/>
    </source>
</evidence>
<dbReference type="GO" id="GO:0046872">
    <property type="term" value="F:metal ion binding"/>
    <property type="evidence" value="ECO:0007669"/>
    <property type="project" value="UniProtKB-UniRule"/>
</dbReference>
<keyword evidence="2" id="KW-0479">Metal-binding</keyword>
<keyword evidence="2" id="KW-0349">Heme</keyword>
<dbReference type="NCBIfam" id="TIGR00539">
    <property type="entry name" value="hemN_rel"/>
    <property type="match status" value="1"/>
</dbReference>
<evidence type="ECO:0000256" key="1">
    <source>
        <dbReference type="ARBA" id="ARBA00006100"/>
    </source>
</evidence>
<dbReference type="SFLD" id="SFLDG01065">
    <property type="entry name" value="anaerobic_coproporphyrinogen-I"/>
    <property type="match status" value="1"/>
</dbReference>
<dbReference type="InterPro" id="IPR006638">
    <property type="entry name" value="Elp3/MiaA/NifB-like_rSAM"/>
</dbReference>
<comment type="caution">
    <text evidence="4">The sequence shown here is derived from an EMBL/GenBank/DDBJ whole genome shotgun (WGS) entry which is preliminary data.</text>
</comment>
<dbReference type="SFLD" id="SFLDF00562">
    <property type="entry name" value="HemN-like__clustered_with_heat"/>
    <property type="match status" value="1"/>
</dbReference>
<name>A0A1Y1S1D1_9SPIO</name>
<dbReference type="InterPro" id="IPR058240">
    <property type="entry name" value="rSAM_sf"/>
</dbReference>
<dbReference type="STRING" id="1963862.B4O97_03340"/>
<keyword evidence="2" id="KW-0411">Iron-sulfur</keyword>
<keyword evidence="5" id="KW-1185">Reference proteome</keyword>
<accession>A0A1Y1S1D1</accession>
<gene>
    <name evidence="4" type="ORF">B4O97_03340</name>
</gene>
<dbReference type="PROSITE" id="PS51918">
    <property type="entry name" value="RADICAL_SAM"/>
    <property type="match status" value="1"/>
</dbReference>
<feature type="domain" description="Radical SAM core" evidence="3">
    <location>
        <begin position="7"/>
        <end position="245"/>
    </location>
</feature>
<dbReference type="EMBL" id="MWQY01000003">
    <property type="protein sequence ID" value="ORC37237.1"/>
    <property type="molecule type" value="Genomic_DNA"/>
</dbReference>
<dbReference type="SFLD" id="SFLDS00029">
    <property type="entry name" value="Radical_SAM"/>
    <property type="match status" value="1"/>
</dbReference>
<dbReference type="CDD" id="cd01335">
    <property type="entry name" value="Radical_SAM"/>
    <property type="match status" value="1"/>
</dbReference>
<proteinExistence type="inferred from homology"/>
<comment type="subcellular location">
    <subcellularLocation>
        <location evidence="2">Cytoplasm</location>
    </subcellularLocation>
</comment>
<dbReference type="Gene3D" id="3.80.30.20">
    <property type="entry name" value="tm_1862 like domain"/>
    <property type="match status" value="1"/>
</dbReference>
<keyword evidence="2" id="KW-0004">4Fe-4S</keyword>
<protein>
    <recommendedName>
        <fullName evidence="2">Heme chaperone HemW</fullName>
    </recommendedName>
</protein>
<dbReference type="InterPro" id="IPR023404">
    <property type="entry name" value="rSAM_horseshoe"/>
</dbReference>
<dbReference type="AlphaFoldDB" id="A0A1Y1S1D1"/>
<dbReference type="SMART" id="SM00729">
    <property type="entry name" value="Elp3"/>
    <property type="match status" value="1"/>
</dbReference>
<comment type="similarity">
    <text evidence="1">Belongs to the anaerobic coproporphyrinogen-III oxidase family. HemW subfamily.</text>
</comment>
<evidence type="ECO:0000259" key="3">
    <source>
        <dbReference type="PROSITE" id="PS51918"/>
    </source>
</evidence>
<dbReference type="GO" id="GO:0005737">
    <property type="term" value="C:cytoplasm"/>
    <property type="evidence" value="ECO:0007669"/>
    <property type="project" value="UniProtKB-SubCell"/>
</dbReference>
<dbReference type="PANTHER" id="PTHR13932:SF5">
    <property type="entry name" value="RADICAL S-ADENOSYL METHIONINE DOMAIN-CONTAINING PROTEIN 1, MITOCHONDRIAL"/>
    <property type="match status" value="1"/>
</dbReference>